<feature type="transmembrane region" description="Helical" evidence="6">
    <location>
        <begin position="240"/>
        <end position="259"/>
    </location>
</feature>
<evidence type="ECO:0000259" key="7">
    <source>
        <dbReference type="Pfam" id="PF00892"/>
    </source>
</evidence>
<dbReference type="AlphaFoldDB" id="A0A1J5QXR7"/>
<evidence type="ECO:0000256" key="6">
    <source>
        <dbReference type="SAM" id="Phobius"/>
    </source>
</evidence>
<organism evidence="8">
    <name type="scientific">mine drainage metagenome</name>
    <dbReference type="NCBI Taxonomy" id="410659"/>
    <lineage>
        <taxon>unclassified sequences</taxon>
        <taxon>metagenomes</taxon>
        <taxon>ecological metagenomes</taxon>
    </lineage>
</organism>
<evidence type="ECO:0000313" key="8">
    <source>
        <dbReference type="EMBL" id="OIQ88082.1"/>
    </source>
</evidence>
<evidence type="ECO:0000256" key="1">
    <source>
        <dbReference type="ARBA" id="ARBA00004651"/>
    </source>
</evidence>
<dbReference type="InterPro" id="IPR037185">
    <property type="entry name" value="EmrE-like"/>
</dbReference>
<keyword evidence="3 6" id="KW-0812">Transmembrane</keyword>
<keyword evidence="5 6" id="KW-0472">Membrane</keyword>
<evidence type="ECO:0000256" key="2">
    <source>
        <dbReference type="ARBA" id="ARBA00022475"/>
    </source>
</evidence>
<dbReference type="InterPro" id="IPR000620">
    <property type="entry name" value="EamA_dom"/>
</dbReference>
<feature type="transmembrane region" description="Helical" evidence="6">
    <location>
        <begin position="96"/>
        <end position="115"/>
    </location>
</feature>
<evidence type="ECO:0000256" key="4">
    <source>
        <dbReference type="ARBA" id="ARBA00022989"/>
    </source>
</evidence>
<comment type="subcellular location">
    <subcellularLocation>
        <location evidence="1">Cell membrane</location>
        <topology evidence="1">Multi-pass membrane protein</topology>
    </subcellularLocation>
</comment>
<feature type="transmembrane region" description="Helical" evidence="6">
    <location>
        <begin position="212"/>
        <end position="231"/>
    </location>
</feature>
<feature type="transmembrane region" description="Helical" evidence="6">
    <location>
        <begin position="65"/>
        <end position="84"/>
    </location>
</feature>
<keyword evidence="2" id="KW-1003">Cell membrane</keyword>
<reference evidence="8" key="1">
    <citation type="submission" date="2016-10" db="EMBL/GenBank/DDBJ databases">
        <title>Sequence of Gallionella enrichment culture.</title>
        <authorList>
            <person name="Poehlein A."/>
            <person name="Muehling M."/>
            <person name="Daniel R."/>
        </authorList>
    </citation>
    <scope>NUCLEOTIDE SEQUENCE</scope>
</reference>
<feature type="domain" description="EamA" evidence="7">
    <location>
        <begin position="9"/>
        <end position="138"/>
    </location>
</feature>
<dbReference type="GO" id="GO:0005886">
    <property type="term" value="C:plasma membrane"/>
    <property type="evidence" value="ECO:0007669"/>
    <property type="project" value="UniProtKB-SubCell"/>
</dbReference>
<keyword evidence="4 6" id="KW-1133">Transmembrane helix</keyword>
<dbReference type="PANTHER" id="PTHR42920">
    <property type="entry name" value="OS03G0707200 PROTEIN-RELATED"/>
    <property type="match status" value="1"/>
</dbReference>
<dbReference type="Gene3D" id="1.10.3730.20">
    <property type="match status" value="1"/>
</dbReference>
<dbReference type="PANTHER" id="PTHR42920:SF5">
    <property type="entry name" value="EAMA DOMAIN-CONTAINING PROTEIN"/>
    <property type="match status" value="1"/>
</dbReference>
<protein>
    <submittedName>
        <fullName evidence="8">EamA-like transporter family protein</fullName>
    </submittedName>
</protein>
<dbReference type="InterPro" id="IPR051258">
    <property type="entry name" value="Diverse_Substrate_Transporter"/>
</dbReference>
<feature type="domain" description="EamA" evidence="7">
    <location>
        <begin position="147"/>
        <end position="281"/>
    </location>
</feature>
<feature type="transmembrane region" description="Helical" evidence="6">
    <location>
        <begin position="33"/>
        <end position="53"/>
    </location>
</feature>
<feature type="transmembrane region" description="Helical" evidence="6">
    <location>
        <begin position="265"/>
        <end position="284"/>
    </location>
</feature>
<evidence type="ECO:0000256" key="5">
    <source>
        <dbReference type="ARBA" id="ARBA00023136"/>
    </source>
</evidence>
<name>A0A1J5QXR7_9ZZZZ</name>
<dbReference type="EMBL" id="MLJW01000389">
    <property type="protein sequence ID" value="OIQ88082.1"/>
    <property type="molecule type" value="Genomic_DNA"/>
</dbReference>
<feature type="transmembrane region" description="Helical" evidence="6">
    <location>
        <begin position="150"/>
        <end position="167"/>
    </location>
</feature>
<accession>A0A1J5QXR7</accession>
<sequence>MSKGRANAVLVLVAMIWGSSFVAQKIGGGAMDTLGFVACRFLLGGLTVLPLCWRDLARLGGLPRADRLGLLATGTVLFLGSALQQYGVDATTVTNAGFLTGLYVLLVPLLGWLALGLKPPPVIWLAAAACLLGSWLLSGGGGLSFAAGDLWVMASALFWACHVLLVGHMAQRTGLPVLVACLQFLICAAWAGGGELLLAAHPFTGLTAGWPAVAYLGFFSVGVAFTLQSLAQRHAAPSHAAIILAGEGVFSAIGGALVLGEAPGWLQMAGGGAILAGMLLIQLVPGDAAGESAAG</sequence>
<feature type="transmembrane region" description="Helical" evidence="6">
    <location>
        <begin position="122"/>
        <end position="138"/>
    </location>
</feature>
<dbReference type="SUPFAM" id="SSF103481">
    <property type="entry name" value="Multidrug resistance efflux transporter EmrE"/>
    <property type="match status" value="2"/>
</dbReference>
<proteinExistence type="predicted"/>
<evidence type="ECO:0000256" key="3">
    <source>
        <dbReference type="ARBA" id="ARBA00022692"/>
    </source>
</evidence>
<dbReference type="Pfam" id="PF00892">
    <property type="entry name" value="EamA"/>
    <property type="match status" value="2"/>
</dbReference>
<comment type="caution">
    <text evidence="8">The sequence shown here is derived from an EMBL/GenBank/DDBJ whole genome shotgun (WGS) entry which is preliminary data.</text>
</comment>
<feature type="transmembrane region" description="Helical" evidence="6">
    <location>
        <begin position="174"/>
        <end position="192"/>
    </location>
</feature>
<gene>
    <name evidence="8" type="ORF">GALL_300480</name>
</gene>